<proteinExistence type="predicted"/>
<evidence type="ECO:0000259" key="2">
    <source>
        <dbReference type="Pfam" id="PF05685"/>
    </source>
</evidence>
<evidence type="ECO:0000313" key="3">
    <source>
        <dbReference type="EMBL" id="MDR9900439.1"/>
    </source>
</evidence>
<organism evidence="3 4">
    <name type="scientific">Aetokthonos hydrillicola Thurmond2011</name>
    <dbReference type="NCBI Taxonomy" id="2712845"/>
    <lineage>
        <taxon>Bacteria</taxon>
        <taxon>Bacillati</taxon>
        <taxon>Cyanobacteriota</taxon>
        <taxon>Cyanophyceae</taxon>
        <taxon>Nostocales</taxon>
        <taxon>Hapalosiphonaceae</taxon>
        <taxon>Aetokthonos</taxon>
    </lineage>
</organism>
<dbReference type="CDD" id="cd06260">
    <property type="entry name" value="DUF820-like"/>
    <property type="match status" value="1"/>
</dbReference>
<dbReference type="AlphaFoldDB" id="A0AAP5ME62"/>
<dbReference type="InterPro" id="IPR011335">
    <property type="entry name" value="Restrct_endonuc-II-like"/>
</dbReference>
<accession>A0AAP5ME62</accession>
<name>A0AAP5ME62_9CYAN</name>
<keyword evidence="3" id="KW-0255">Endonuclease</keyword>
<dbReference type="SUPFAM" id="SSF52980">
    <property type="entry name" value="Restriction endonuclease-like"/>
    <property type="match status" value="1"/>
</dbReference>
<dbReference type="InterPro" id="IPR008538">
    <property type="entry name" value="Uma2"/>
</dbReference>
<dbReference type="EMBL" id="JAALHA020000034">
    <property type="protein sequence ID" value="MDR9900439.1"/>
    <property type="molecule type" value="Genomic_DNA"/>
</dbReference>
<dbReference type="PANTHER" id="PTHR33352">
    <property type="entry name" value="SLR1095 PROTEIN"/>
    <property type="match status" value="1"/>
</dbReference>
<keyword evidence="1" id="KW-0175">Coiled coil</keyword>
<evidence type="ECO:0000313" key="4">
    <source>
        <dbReference type="Proteomes" id="UP000667802"/>
    </source>
</evidence>
<dbReference type="PANTHER" id="PTHR33352:SF3">
    <property type="entry name" value="SLR1612 PROTEIN"/>
    <property type="match status" value="1"/>
</dbReference>
<protein>
    <submittedName>
        <fullName evidence="3">Uma2 family endonuclease</fullName>
    </submittedName>
</protein>
<dbReference type="Pfam" id="PF05685">
    <property type="entry name" value="Uma2"/>
    <property type="match status" value="1"/>
</dbReference>
<feature type="domain" description="Putative restriction endonuclease" evidence="2">
    <location>
        <begin position="44"/>
        <end position="164"/>
    </location>
</feature>
<gene>
    <name evidence="3" type="ORF">G7B40_038720</name>
</gene>
<comment type="caution">
    <text evidence="3">The sequence shown here is derived from an EMBL/GenBank/DDBJ whole genome shotgun (WGS) entry which is preliminary data.</text>
</comment>
<sequence length="242" mass="27858">MPSENLKVNTLPSTEELTCSDDIPVDNEDQNFLPNILLFLLTSIWANRTDWFFGVDMAIYHTTGANVRVPVVPDGFLSLGVARKKGGKSRRSYAVWEENDVVPILSLEIVSHTPGGEYDEKLEIYQKLGVLYYIIYNPEYWQRDRQQPFELYKLVDKNYQLQIGEPYWMPEVGLGIGRYKGVIGGIQQEFLSWYGEHGDRYLMAEEIAQQQTEKLQAEQERAEQLAQYLRSLGIDPDNLPSN</sequence>
<dbReference type="Proteomes" id="UP000667802">
    <property type="component" value="Unassembled WGS sequence"/>
</dbReference>
<keyword evidence="3" id="KW-0540">Nuclease</keyword>
<keyword evidence="4" id="KW-1185">Reference proteome</keyword>
<dbReference type="GO" id="GO:0004519">
    <property type="term" value="F:endonuclease activity"/>
    <property type="evidence" value="ECO:0007669"/>
    <property type="project" value="UniProtKB-KW"/>
</dbReference>
<feature type="coiled-coil region" evidence="1">
    <location>
        <begin position="201"/>
        <end position="228"/>
    </location>
</feature>
<reference evidence="4" key="1">
    <citation type="journal article" date="2021" name="Science">
        <title>Hunting the eagle killer: A cyanobacterial neurotoxin causes vacuolar myelinopathy.</title>
        <authorList>
            <person name="Breinlinger S."/>
            <person name="Phillips T.J."/>
            <person name="Haram B.N."/>
            <person name="Mares J."/>
            <person name="Martinez Yerena J.A."/>
            <person name="Hrouzek P."/>
            <person name="Sobotka R."/>
            <person name="Henderson W.M."/>
            <person name="Schmieder P."/>
            <person name="Williams S.M."/>
            <person name="Lauderdale J.D."/>
            <person name="Wilde H.D."/>
            <person name="Gerrin W."/>
            <person name="Kust A."/>
            <person name="Washington J.W."/>
            <person name="Wagner C."/>
            <person name="Geier B."/>
            <person name="Liebeke M."/>
            <person name="Enke H."/>
            <person name="Niedermeyer T.H.J."/>
            <person name="Wilde S.B."/>
        </authorList>
    </citation>
    <scope>NUCLEOTIDE SEQUENCE [LARGE SCALE GENOMIC DNA]</scope>
    <source>
        <strain evidence="4">Thurmond2011</strain>
    </source>
</reference>
<dbReference type="RefSeq" id="WP_208351239.1">
    <property type="nucleotide sequence ID" value="NZ_JAALHA020000034.1"/>
</dbReference>
<evidence type="ECO:0000256" key="1">
    <source>
        <dbReference type="SAM" id="Coils"/>
    </source>
</evidence>
<keyword evidence="3" id="KW-0378">Hydrolase</keyword>